<dbReference type="OrthoDB" id="9794041at2"/>
<dbReference type="RefSeq" id="WP_072832234.1">
    <property type="nucleotide sequence ID" value="NZ_FQXP01000009.1"/>
</dbReference>
<dbReference type="InterPro" id="IPR042184">
    <property type="entry name" value="YqeY/Aim41_N"/>
</dbReference>
<proteinExistence type="predicted"/>
<organism evidence="1 2">
    <name type="scientific">Clostridium collagenovorans DSM 3089</name>
    <dbReference type="NCBI Taxonomy" id="1121306"/>
    <lineage>
        <taxon>Bacteria</taxon>
        <taxon>Bacillati</taxon>
        <taxon>Bacillota</taxon>
        <taxon>Clostridia</taxon>
        <taxon>Eubacteriales</taxon>
        <taxon>Clostridiaceae</taxon>
        <taxon>Clostridium</taxon>
    </lineage>
</organism>
<dbReference type="PANTHER" id="PTHR28055">
    <property type="entry name" value="ALTERED INHERITANCE OF MITOCHONDRIA PROTEIN 41, MITOCHONDRIAL"/>
    <property type="match status" value="1"/>
</dbReference>
<dbReference type="InterPro" id="IPR003789">
    <property type="entry name" value="Asn/Gln_tRNA_amidoTrase-B-like"/>
</dbReference>
<dbReference type="Proteomes" id="UP000184526">
    <property type="component" value="Unassembled WGS sequence"/>
</dbReference>
<dbReference type="InterPro" id="IPR019004">
    <property type="entry name" value="YqeY/Aim41"/>
</dbReference>
<protein>
    <recommendedName>
        <fullName evidence="3">GatB/YqeY domain-containing protein</fullName>
    </recommendedName>
</protein>
<keyword evidence="2" id="KW-1185">Reference proteome</keyword>
<dbReference type="Pfam" id="PF09424">
    <property type="entry name" value="YqeY"/>
    <property type="match status" value="1"/>
</dbReference>
<evidence type="ECO:0008006" key="3">
    <source>
        <dbReference type="Google" id="ProtNLM"/>
    </source>
</evidence>
<dbReference type="GO" id="GO:0016884">
    <property type="term" value="F:carbon-nitrogen ligase activity, with glutamine as amido-N-donor"/>
    <property type="evidence" value="ECO:0007669"/>
    <property type="project" value="InterPro"/>
</dbReference>
<gene>
    <name evidence="1" type="ORF">SAMN02745196_02380</name>
</gene>
<dbReference type="InterPro" id="IPR023168">
    <property type="entry name" value="GatB_Yqey_C_2"/>
</dbReference>
<dbReference type="AlphaFoldDB" id="A0A1M5XQX4"/>
<dbReference type="SUPFAM" id="SSF89095">
    <property type="entry name" value="GatB/YqeY motif"/>
    <property type="match status" value="1"/>
</dbReference>
<dbReference type="PANTHER" id="PTHR28055:SF1">
    <property type="entry name" value="ALTERED INHERITANCE OF MITOCHONDRIA PROTEIN 41, MITOCHONDRIAL"/>
    <property type="match status" value="1"/>
</dbReference>
<dbReference type="Gene3D" id="1.10.1510.10">
    <property type="entry name" value="Uncharacterised protein YqeY/AIM41 PF09424, N-terminal domain"/>
    <property type="match status" value="1"/>
</dbReference>
<name>A0A1M5XQX4_9CLOT</name>
<evidence type="ECO:0000313" key="2">
    <source>
        <dbReference type="Proteomes" id="UP000184526"/>
    </source>
</evidence>
<dbReference type="STRING" id="1121306.SAMN02745196_02380"/>
<evidence type="ECO:0000313" key="1">
    <source>
        <dbReference type="EMBL" id="SHI01934.1"/>
    </source>
</evidence>
<dbReference type="Gene3D" id="1.10.10.410">
    <property type="match status" value="1"/>
</dbReference>
<sequence length="148" mass="16579">MSLKELLQNDWKAAVKAKDKVRATTLSMARAAILQLEKSGNCPQVDDNSVIEIIAREVKQRRESVEEFVKGNRQDLIEATQQEIEILLEYLPKQLTQQEIVEVIRESAIEVGASSAKDMGKLMSVVVPKTKGKADGKLVSKLVREYLN</sequence>
<reference evidence="1 2" key="1">
    <citation type="submission" date="2016-11" db="EMBL/GenBank/DDBJ databases">
        <authorList>
            <person name="Jaros S."/>
            <person name="Januszkiewicz K."/>
            <person name="Wedrychowicz H."/>
        </authorList>
    </citation>
    <scope>NUCLEOTIDE SEQUENCE [LARGE SCALE GENOMIC DNA]</scope>
    <source>
        <strain evidence="1 2">DSM 3089</strain>
    </source>
</reference>
<dbReference type="EMBL" id="FQXP01000009">
    <property type="protein sequence ID" value="SHI01934.1"/>
    <property type="molecule type" value="Genomic_DNA"/>
</dbReference>
<accession>A0A1M5XQX4</accession>